<dbReference type="RefSeq" id="WP_341412200.1">
    <property type="nucleotide sequence ID" value="NZ_JBBUTH010000009.1"/>
</dbReference>
<keyword evidence="1" id="KW-0472">Membrane</keyword>
<dbReference type="EMBL" id="JBBUTH010000009">
    <property type="protein sequence ID" value="MEK8052494.1"/>
    <property type="molecule type" value="Genomic_DNA"/>
</dbReference>
<organism evidence="2 3">
    <name type="scientific">Pseudaquabacterium inlustre</name>
    <dbReference type="NCBI Taxonomy" id="2984192"/>
    <lineage>
        <taxon>Bacteria</taxon>
        <taxon>Pseudomonadati</taxon>
        <taxon>Pseudomonadota</taxon>
        <taxon>Betaproteobacteria</taxon>
        <taxon>Burkholderiales</taxon>
        <taxon>Sphaerotilaceae</taxon>
        <taxon>Pseudaquabacterium</taxon>
    </lineage>
</organism>
<keyword evidence="1" id="KW-1133">Transmembrane helix</keyword>
<evidence type="ECO:0000313" key="2">
    <source>
        <dbReference type="EMBL" id="MEK8052494.1"/>
    </source>
</evidence>
<sequence>MPTEPLPPLAVAAAAVPLQRTGPAAHRPAGPAERTLHRLRHGVPGRWWLAGVLGLSALTLCLAVLQPRQAQLARQQADAQVPRRAPPAAPAPDLAARRWAVLPPPGQLPDDLQTLARLAEGLQAMPAQAELQRLDGPAPLHREELRLRLSGPYERLRRLLGQLSQAWPHASLQALRLDRAAGGGASEVEASLTLRLHFRDRSAVAGAEGDAAAGAAVGAAVGAGAAGVVVVQVPAGPAGAPP</sequence>
<keyword evidence="3" id="KW-1185">Reference proteome</keyword>
<evidence type="ECO:0000256" key="1">
    <source>
        <dbReference type="SAM" id="Phobius"/>
    </source>
</evidence>
<dbReference type="Proteomes" id="UP001365405">
    <property type="component" value="Unassembled WGS sequence"/>
</dbReference>
<name>A0ABU9CKZ3_9BURK</name>
<protein>
    <submittedName>
        <fullName evidence="2">Uncharacterized protein</fullName>
    </submittedName>
</protein>
<comment type="caution">
    <text evidence="2">The sequence shown here is derived from an EMBL/GenBank/DDBJ whole genome shotgun (WGS) entry which is preliminary data.</text>
</comment>
<reference evidence="2 3" key="1">
    <citation type="submission" date="2024-04" db="EMBL/GenBank/DDBJ databases">
        <title>Novel species of the genus Ideonella isolated from streams.</title>
        <authorList>
            <person name="Lu H."/>
        </authorList>
    </citation>
    <scope>NUCLEOTIDE SEQUENCE [LARGE SCALE GENOMIC DNA]</scope>
    <source>
        <strain evidence="2 3">DXS22W</strain>
    </source>
</reference>
<feature type="transmembrane region" description="Helical" evidence="1">
    <location>
        <begin position="47"/>
        <end position="65"/>
    </location>
</feature>
<keyword evidence="1" id="KW-0812">Transmembrane</keyword>
<accession>A0ABU9CKZ3</accession>
<evidence type="ECO:0000313" key="3">
    <source>
        <dbReference type="Proteomes" id="UP001365405"/>
    </source>
</evidence>
<gene>
    <name evidence="2" type="ORF">AACH10_19735</name>
</gene>
<proteinExistence type="predicted"/>